<dbReference type="PANTHER" id="PTHR23416:SF23">
    <property type="entry name" value="ACETYLTRANSFERASE C18B11.09C-RELATED"/>
    <property type="match status" value="1"/>
</dbReference>
<reference evidence="5" key="1">
    <citation type="submission" date="2022-10" db="EMBL/GenBank/DDBJ databases">
        <title>Flavobacterium sp. nov., a bacterium isolated from lake sediment.</title>
        <authorList>
            <person name="Qu J.-H."/>
        </authorList>
    </citation>
    <scope>NUCLEOTIDE SEQUENCE</scope>
    <source>
        <strain evidence="5">TH16-21</strain>
    </source>
</reference>
<dbReference type="Proteomes" id="UP001165677">
    <property type="component" value="Unassembled WGS sequence"/>
</dbReference>
<evidence type="ECO:0000256" key="3">
    <source>
        <dbReference type="ARBA" id="ARBA00022737"/>
    </source>
</evidence>
<evidence type="ECO:0000256" key="2">
    <source>
        <dbReference type="ARBA" id="ARBA00022679"/>
    </source>
</evidence>
<dbReference type="InterPro" id="IPR051159">
    <property type="entry name" value="Hexapeptide_acetyltransf"/>
</dbReference>
<evidence type="ECO:0000256" key="4">
    <source>
        <dbReference type="ARBA" id="ARBA00023315"/>
    </source>
</evidence>
<dbReference type="InterPro" id="IPR001451">
    <property type="entry name" value="Hexapep"/>
</dbReference>
<dbReference type="CDD" id="cd04647">
    <property type="entry name" value="LbH_MAT_like"/>
    <property type="match status" value="1"/>
</dbReference>
<dbReference type="RefSeq" id="WP_264368477.1">
    <property type="nucleotide sequence ID" value="NZ_JAPCIO010000003.1"/>
</dbReference>
<dbReference type="GO" id="GO:0016746">
    <property type="term" value="F:acyltransferase activity"/>
    <property type="evidence" value="ECO:0007669"/>
    <property type="project" value="UniProtKB-KW"/>
</dbReference>
<keyword evidence="6" id="KW-1185">Reference proteome</keyword>
<protein>
    <submittedName>
        <fullName evidence="5">Acyltransferase</fullName>
    </submittedName>
</protein>
<name>A0ABT3EGC6_9FLAO</name>
<accession>A0ABT3EGC6</accession>
<dbReference type="SUPFAM" id="SSF51161">
    <property type="entry name" value="Trimeric LpxA-like enzymes"/>
    <property type="match status" value="1"/>
</dbReference>
<evidence type="ECO:0000256" key="1">
    <source>
        <dbReference type="ARBA" id="ARBA00007274"/>
    </source>
</evidence>
<dbReference type="Pfam" id="PF00132">
    <property type="entry name" value="Hexapep"/>
    <property type="match status" value="1"/>
</dbReference>
<sequence>MGILHQLKQFAFVKLRILKYKSLSSCKQVSGQPKLYHPLILNGKGKISFGENVQIGVINSPNYYSHYSYFEARNSESEIRIGNNVAINNHCTIEALYEITIQDNVLIGVNCSILDNDGHSLEIDNRISGTPKSAEIVIEKNVFIGDNVTILKGVTIGENSVIGNGSVVTKSVPSNFIAAGNPVQIIKEIK</sequence>
<comment type="caution">
    <text evidence="5">The sequence shown here is derived from an EMBL/GenBank/DDBJ whole genome shotgun (WGS) entry which is preliminary data.</text>
</comment>
<comment type="similarity">
    <text evidence="1">Belongs to the transferase hexapeptide repeat family.</text>
</comment>
<dbReference type="PROSITE" id="PS00101">
    <property type="entry name" value="HEXAPEP_TRANSFERASES"/>
    <property type="match status" value="1"/>
</dbReference>
<evidence type="ECO:0000313" key="6">
    <source>
        <dbReference type="Proteomes" id="UP001165677"/>
    </source>
</evidence>
<organism evidence="5 6">
    <name type="scientific">Flavobacterium lacisediminis</name>
    <dbReference type="NCBI Taxonomy" id="2989705"/>
    <lineage>
        <taxon>Bacteria</taxon>
        <taxon>Pseudomonadati</taxon>
        <taxon>Bacteroidota</taxon>
        <taxon>Flavobacteriia</taxon>
        <taxon>Flavobacteriales</taxon>
        <taxon>Flavobacteriaceae</taxon>
        <taxon>Flavobacterium</taxon>
    </lineage>
</organism>
<dbReference type="Gene3D" id="2.160.10.10">
    <property type="entry name" value="Hexapeptide repeat proteins"/>
    <property type="match status" value="1"/>
</dbReference>
<keyword evidence="3" id="KW-0677">Repeat</keyword>
<dbReference type="EMBL" id="JAPCIO010000003">
    <property type="protein sequence ID" value="MCW1147623.1"/>
    <property type="molecule type" value="Genomic_DNA"/>
</dbReference>
<dbReference type="PANTHER" id="PTHR23416">
    <property type="entry name" value="SIALIC ACID SYNTHASE-RELATED"/>
    <property type="match status" value="1"/>
</dbReference>
<dbReference type="InterPro" id="IPR018357">
    <property type="entry name" value="Hexapep_transf_CS"/>
</dbReference>
<gene>
    <name evidence="5" type="ORF">OJ995_05265</name>
</gene>
<evidence type="ECO:0000313" key="5">
    <source>
        <dbReference type="EMBL" id="MCW1147623.1"/>
    </source>
</evidence>
<keyword evidence="4 5" id="KW-0012">Acyltransferase</keyword>
<proteinExistence type="inferred from homology"/>
<dbReference type="InterPro" id="IPR011004">
    <property type="entry name" value="Trimer_LpxA-like_sf"/>
</dbReference>
<keyword evidence="2" id="KW-0808">Transferase</keyword>